<dbReference type="SUPFAM" id="SSF51338">
    <property type="entry name" value="Composite domain of metallo-dependent hydrolases"/>
    <property type="match status" value="1"/>
</dbReference>
<dbReference type="Gene3D" id="3.30.1490.130">
    <property type="entry name" value="D-aminoacylase. Domain 3"/>
    <property type="match status" value="1"/>
</dbReference>
<dbReference type="Gene3D" id="3.20.20.140">
    <property type="entry name" value="Metal-dependent hydrolases"/>
    <property type="match status" value="2"/>
</dbReference>
<dbReference type="PANTHER" id="PTHR11647:SF1">
    <property type="entry name" value="COLLAPSIN RESPONSE MEDIATOR PROTEIN"/>
    <property type="match status" value="1"/>
</dbReference>
<comment type="caution">
    <text evidence="2">The sequence shown here is derived from an EMBL/GenBank/DDBJ whole genome shotgun (WGS) entry which is preliminary data.</text>
</comment>
<proteinExistence type="predicted"/>
<evidence type="ECO:0000313" key="3">
    <source>
        <dbReference type="Proteomes" id="UP001499882"/>
    </source>
</evidence>
<dbReference type="RefSeq" id="WP_345528663.1">
    <property type="nucleotide sequence ID" value="NZ_BAABKN010000025.1"/>
</dbReference>
<dbReference type="SUPFAM" id="SSF51556">
    <property type="entry name" value="Metallo-dependent hydrolases"/>
    <property type="match status" value="1"/>
</dbReference>
<sequence length="527" mass="54669">MTMRFDCLLAGGTVVTGDGSEPVRVDLGVRGGLVADVGDLADTTAVTRIDCAGRLLFPGFVDAHAHAEGSVFDDDVQLAYLRQGVTSIVLGQDGVSLAPGSGDYAQSYFGGLNGAHPGYRGPRVRDLLDGYDGAVAVNVAYAVPLGTVRHEVLGSDPAPPDAADLRAMRELVAQGLEDGAVGASSGLDYVPGRFAGTAELTAVVEPLRDGGGVYVTHMRGGYEENAAAGLDEAAAIVLAAGVPLHVSHLHARRALVEELIDGLERRGVDGSFDAYPYRRGFSLLGMPIVPADFLAGDPDEALAVITSDRGRDLLVERWFPDAVAASGGRFLGTRLAHVPSVDHADLEGSTIAEAAVDRGLAPAALVHELLVATRLAATAVYAPPPHTTADDYIGLLTHPWHLAGSDGIFVGGRPHPRGWGTFARLLAEHTGPGRAYTPDAAARHLSGRAALRFGLAGRGVLAPGSAADIAVVDLAQVRDRATYEDPRALATGIDTVLVNGAVVLHEGRLTGRRAGRALRRGADGGPR</sequence>
<reference evidence="3" key="1">
    <citation type="journal article" date="2019" name="Int. J. Syst. Evol. Microbiol.">
        <title>The Global Catalogue of Microorganisms (GCM) 10K type strain sequencing project: providing services to taxonomists for standard genome sequencing and annotation.</title>
        <authorList>
            <consortium name="The Broad Institute Genomics Platform"/>
            <consortium name="The Broad Institute Genome Sequencing Center for Infectious Disease"/>
            <person name="Wu L."/>
            <person name="Ma J."/>
        </authorList>
    </citation>
    <scope>NUCLEOTIDE SEQUENCE [LARGE SCALE GENOMIC DNA]</scope>
    <source>
        <strain evidence="3">JCM 18532</strain>
    </source>
</reference>
<keyword evidence="3" id="KW-1185">Reference proteome</keyword>
<protein>
    <submittedName>
        <fullName evidence="2">Amidohydrolase family protein</fullName>
    </submittedName>
</protein>
<organism evidence="2 3">
    <name type="scientific">Nocardioides endophyticus</name>
    <dbReference type="NCBI Taxonomy" id="1353775"/>
    <lineage>
        <taxon>Bacteria</taxon>
        <taxon>Bacillati</taxon>
        <taxon>Actinomycetota</taxon>
        <taxon>Actinomycetes</taxon>
        <taxon>Propionibacteriales</taxon>
        <taxon>Nocardioidaceae</taxon>
        <taxon>Nocardioides</taxon>
    </lineage>
</organism>
<evidence type="ECO:0000313" key="2">
    <source>
        <dbReference type="EMBL" id="GAA4750300.1"/>
    </source>
</evidence>
<dbReference type="EMBL" id="BAABKN010000025">
    <property type="protein sequence ID" value="GAA4750300.1"/>
    <property type="molecule type" value="Genomic_DNA"/>
</dbReference>
<gene>
    <name evidence="2" type="ORF">GCM10023350_39320</name>
</gene>
<accession>A0ABP8Z9G8</accession>
<evidence type="ECO:0000259" key="1">
    <source>
        <dbReference type="Pfam" id="PF07969"/>
    </source>
</evidence>
<dbReference type="InterPro" id="IPR023100">
    <property type="entry name" value="D-aminoacylase_insert_dom_sf"/>
</dbReference>
<dbReference type="Proteomes" id="UP001499882">
    <property type="component" value="Unassembled WGS sequence"/>
</dbReference>
<feature type="domain" description="Amidohydrolase 3" evidence="1">
    <location>
        <begin position="49"/>
        <end position="503"/>
    </location>
</feature>
<dbReference type="Gene3D" id="2.30.40.10">
    <property type="entry name" value="Urease, subunit C, domain 1"/>
    <property type="match status" value="1"/>
</dbReference>
<dbReference type="InterPro" id="IPR013108">
    <property type="entry name" value="Amidohydro_3"/>
</dbReference>
<dbReference type="PANTHER" id="PTHR11647">
    <property type="entry name" value="HYDRANTOINASE/DIHYDROPYRIMIDINASE FAMILY MEMBER"/>
    <property type="match status" value="1"/>
</dbReference>
<dbReference type="Pfam" id="PF07969">
    <property type="entry name" value="Amidohydro_3"/>
    <property type="match status" value="1"/>
</dbReference>
<name>A0ABP8Z9G8_9ACTN</name>
<dbReference type="InterPro" id="IPR050378">
    <property type="entry name" value="Metallo-dep_Hydrolases_sf"/>
</dbReference>
<dbReference type="InterPro" id="IPR011059">
    <property type="entry name" value="Metal-dep_hydrolase_composite"/>
</dbReference>
<dbReference type="InterPro" id="IPR032466">
    <property type="entry name" value="Metal_Hydrolase"/>
</dbReference>